<dbReference type="AlphaFoldDB" id="A0A8I2AH39"/>
<name>A0A8I2AH39_9GAMM</name>
<keyword evidence="1" id="KW-1133">Transmembrane helix</keyword>
<comment type="caution">
    <text evidence="2">The sequence shown here is derived from an EMBL/GenBank/DDBJ whole genome shotgun (WGS) entry which is preliminary data.</text>
</comment>
<sequence>MNAIEDIVNLYRAAGRPIWSNRRFKISVNYCESVHDLISKLYDSSITILDEVVFDGKLYCIGESDEIPTTWSHVELTCIPPSRSENKFYSNVDDLLSTDSVKKGTLPNSYYLVDIDYYSNDNKKPDEILKLEGLCIFINQLSTLAHYHDSRDSDDSYKLVFINNNDNGKSTSAILNIELIKDLIYVENADYSILEYFNNPQSKSTPHYHEKIGIFRNTIVEFVCENKVSFQDLVKNWSDFNKLYQDNLATYLNNFSFHKARKEVAEAETNFAEKLSKITSDIAGKILSIPISMAAAIAILKLSDIKEISLAVISIIITSIFIHFILLNQYKQLNRVIHAKDLVFRPFENDEKTYPSELLNDVLEALTNLNKNQKFAKTTLEWLIFITWIPSAISVILLLDFIMR</sequence>
<organism evidence="2 3">
    <name type="scientific">Providencia huaxiensis</name>
    <dbReference type="NCBI Taxonomy" id="2027290"/>
    <lineage>
        <taxon>Bacteria</taxon>
        <taxon>Pseudomonadati</taxon>
        <taxon>Pseudomonadota</taxon>
        <taxon>Gammaproteobacteria</taxon>
        <taxon>Enterobacterales</taxon>
        <taxon>Morganellaceae</taxon>
        <taxon>Providencia</taxon>
    </lineage>
</organism>
<keyword evidence="1" id="KW-0812">Transmembrane</keyword>
<evidence type="ECO:0000313" key="2">
    <source>
        <dbReference type="EMBL" id="MBQ0266757.1"/>
    </source>
</evidence>
<gene>
    <name evidence="2" type="ORF">J7T18_00390</name>
</gene>
<feature type="transmembrane region" description="Helical" evidence="1">
    <location>
        <begin position="382"/>
        <end position="403"/>
    </location>
</feature>
<dbReference type="RefSeq" id="WP_210847889.1">
    <property type="nucleotide sequence ID" value="NZ_JAGKLY010000001.1"/>
</dbReference>
<dbReference type="Proteomes" id="UP000674270">
    <property type="component" value="Unassembled WGS sequence"/>
</dbReference>
<proteinExistence type="predicted"/>
<keyword evidence="1" id="KW-0472">Membrane</keyword>
<evidence type="ECO:0000313" key="3">
    <source>
        <dbReference type="Proteomes" id="UP000674270"/>
    </source>
</evidence>
<feature type="transmembrane region" description="Helical" evidence="1">
    <location>
        <begin position="308"/>
        <end position="327"/>
    </location>
</feature>
<protein>
    <submittedName>
        <fullName evidence="2">Uncharacterized protein</fullName>
    </submittedName>
</protein>
<reference evidence="2" key="1">
    <citation type="submission" date="2021-03" db="EMBL/GenBank/DDBJ databases">
        <authorList>
            <person name="Stanton E."/>
        </authorList>
    </citation>
    <scope>NUCLEOTIDE SEQUENCE</scope>
    <source>
        <strain evidence="2">2020EL-00113</strain>
    </source>
</reference>
<evidence type="ECO:0000256" key="1">
    <source>
        <dbReference type="SAM" id="Phobius"/>
    </source>
</evidence>
<dbReference type="EMBL" id="JAGKLY010000001">
    <property type="protein sequence ID" value="MBQ0266757.1"/>
    <property type="molecule type" value="Genomic_DNA"/>
</dbReference>
<accession>A0A8I2AH39</accession>